<evidence type="ECO:0000313" key="1">
    <source>
        <dbReference type="EMBL" id="KPV73679.1"/>
    </source>
</evidence>
<dbReference type="STRING" id="578459.A0A0P9F1X8"/>
<evidence type="ECO:0000313" key="2">
    <source>
        <dbReference type="Proteomes" id="UP000053890"/>
    </source>
</evidence>
<organism evidence="1 2">
    <name type="scientific">Rhodotorula graminis (strain WP1)</name>
    <dbReference type="NCBI Taxonomy" id="578459"/>
    <lineage>
        <taxon>Eukaryota</taxon>
        <taxon>Fungi</taxon>
        <taxon>Dikarya</taxon>
        <taxon>Basidiomycota</taxon>
        <taxon>Pucciniomycotina</taxon>
        <taxon>Microbotryomycetes</taxon>
        <taxon>Sporidiobolales</taxon>
        <taxon>Sporidiobolaceae</taxon>
        <taxon>Rhodotorula</taxon>
    </lineage>
</organism>
<reference evidence="1 2" key="1">
    <citation type="journal article" date="2015" name="Front. Microbiol.">
        <title>Genome sequence of the plant growth promoting endophytic yeast Rhodotorula graminis WP1.</title>
        <authorList>
            <person name="Firrincieli A."/>
            <person name="Otillar R."/>
            <person name="Salamov A."/>
            <person name="Schmutz J."/>
            <person name="Khan Z."/>
            <person name="Redman R.S."/>
            <person name="Fleck N.D."/>
            <person name="Lindquist E."/>
            <person name="Grigoriev I.V."/>
            <person name="Doty S.L."/>
        </authorList>
    </citation>
    <scope>NUCLEOTIDE SEQUENCE [LARGE SCALE GENOMIC DNA]</scope>
    <source>
        <strain evidence="1 2">WP1</strain>
    </source>
</reference>
<proteinExistence type="predicted"/>
<dbReference type="RefSeq" id="XP_018269728.1">
    <property type="nucleotide sequence ID" value="XM_018414642.1"/>
</dbReference>
<keyword evidence="2" id="KW-1185">Reference proteome</keyword>
<gene>
    <name evidence="1" type="ORF">RHOBADRAFT_45638</name>
</gene>
<accession>A0A0P9F1X8</accession>
<dbReference type="EMBL" id="KQ474082">
    <property type="protein sequence ID" value="KPV73679.1"/>
    <property type="molecule type" value="Genomic_DNA"/>
</dbReference>
<dbReference type="OMA" id="MLNACML"/>
<name>A0A0P9F1X8_RHOGW</name>
<dbReference type="OrthoDB" id="2537245at2759"/>
<dbReference type="GeneID" id="28975090"/>
<protein>
    <submittedName>
        <fullName evidence="1">Uncharacterized protein</fullName>
    </submittedName>
</protein>
<sequence length="440" mass="46699">MMSVHALAHLRPFPPSFPSLACDSATLVDTDVPVTCPEPRAHWLSWASTSTSPPPVIACSPFIPDNLVEHLMRNKRDSAITTKYLAGTAITNGEAALHSFVTALVPAAACADYAWHGGHSAVELGATRDGRRKRARRIVLSTALHQDFEDGQVAETFFAVARAPISGQDLYVDGSFSIPTVAQKADDLQRAAYDFRLKRHAVRHLVSSGALPSLGSLSHPPWSSAQATTLLKRHLSSSPSVPPSAAVRDRCLVLESGTVLSLDMLVAAYIASLSNELSALEALCVVDEGGYAYTFSPPAIFARRLPADLSTLLVLCALREIVLAAHAPGPRAALPAMRLFALGTHLAALAALLPLARAVLPPHVVVLSRDNLFPAERGGTLAFPPECDGATLVVHNNSDAFGQNIESEAAGGSLDGVLGAWTDASRSLRRDREDLLDFVG</sequence>
<dbReference type="AlphaFoldDB" id="A0A0P9F1X8"/>
<dbReference type="Proteomes" id="UP000053890">
    <property type="component" value="Unassembled WGS sequence"/>
</dbReference>